<name>A0A6M0RK50_9CYAN</name>
<organism evidence="2 3">
    <name type="scientific">Adonisia turfae CCMR0081</name>
    <dbReference type="NCBI Taxonomy" id="2292702"/>
    <lineage>
        <taxon>Bacteria</taxon>
        <taxon>Bacillati</taxon>
        <taxon>Cyanobacteriota</taxon>
        <taxon>Adonisia</taxon>
        <taxon>Adonisia turfae</taxon>
    </lineage>
</organism>
<reference evidence="2 3" key="1">
    <citation type="journal article" date="2020" name="Microb. Ecol.">
        <title>Ecogenomics of the Marine Benthic Filamentous Cyanobacterium Adonisia.</title>
        <authorList>
            <person name="Walter J.M."/>
            <person name="Coutinho F.H."/>
            <person name="Leomil L."/>
            <person name="Hargreaves P.I."/>
            <person name="Campeao M.E."/>
            <person name="Vieira V.V."/>
            <person name="Silva B.S."/>
            <person name="Fistarol G.O."/>
            <person name="Salomon P.S."/>
            <person name="Sawabe T."/>
            <person name="Mino S."/>
            <person name="Hosokawa M."/>
            <person name="Miyashita H."/>
            <person name="Maruyama F."/>
            <person name="van Verk M.C."/>
            <person name="Dutilh B.E."/>
            <person name="Thompson C.C."/>
            <person name="Thompson F.L."/>
        </authorList>
    </citation>
    <scope>NUCLEOTIDE SEQUENCE [LARGE SCALE GENOMIC DNA]</scope>
    <source>
        <strain evidence="2 3">CCMR0081</strain>
    </source>
</reference>
<gene>
    <name evidence="2" type="ORF">DXZ20_12800</name>
</gene>
<evidence type="ECO:0000256" key="1">
    <source>
        <dbReference type="SAM" id="MobiDB-lite"/>
    </source>
</evidence>
<feature type="region of interest" description="Disordered" evidence="1">
    <location>
        <begin position="85"/>
        <end position="116"/>
    </location>
</feature>
<proteinExistence type="predicted"/>
<comment type="caution">
    <text evidence="2">The sequence shown here is derived from an EMBL/GenBank/DDBJ whole genome shotgun (WGS) entry which is preliminary data.</text>
</comment>
<sequence>MTRRAKPMVIRGKARQSLVLESTVKLTVNILLAVVATSTIAKLFPYYRQQKVELEQLNHSILSLEREHAGIWQDFSHNFDPEQSSRIMREQSGQEDPSRHSIVLIDPLQNSQPSSP</sequence>
<dbReference type="RefSeq" id="WP_163664158.1">
    <property type="nucleotide sequence ID" value="NZ_QXHD01000004.1"/>
</dbReference>
<evidence type="ECO:0000313" key="3">
    <source>
        <dbReference type="Proteomes" id="UP000481033"/>
    </source>
</evidence>
<dbReference type="Proteomes" id="UP000481033">
    <property type="component" value="Unassembled WGS sequence"/>
</dbReference>
<dbReference type="EMBL" id="QXHD01000004">
    <property type="protein sequence ID" value="NEZ56539.1"/>
    <property type="molecule type" value="Genomic_DNA"/>
</dbReference>
<accession>A0A6M0RK50</accession>
<keyword evidence="3" id="KW-1185">Reference proteome</keyword>
<evidence type="ECO:0000313" key="2">
    <source>
        <dbReference type="EMBL" id="NEZ56539.1"/>
    </source>
</evidence>
<protein>
    <submittedName>
        <fullName evidence="2">Uncharacterized protein</fullName>
    </submittedName>
</protein>
<dbReference type="AlphaFoldDB" id="A0A6M0RK50"/>